<comment type="caution">
    <text evidence="2">The sequence shown here is derived from an EMBL/GenBank/DDBJ whole genome shotgun (WGS) entry which is preliminary data.</text>
</comment>
<gene>
    <name evidence="2" type="primary">lgrC</name>
    <name evidence="2" type="ORF">SNEC2469_LOCUS30387</name>
</gene>
<evidence type="ECO:0000256" key="1">
    <source>
        <dbReference type="SAM" id="Phobius"/>
    </source>
</evidence>
<organism evidence="2 3">
    <name type="scientific">Symbiodinium necroappetens</name>
    <dbReference type="NCBI Taxonomy" id="1628268"/>
    <lineage>
        <taxon>Eukaryota</taxon>
        <taxon>Sar</taxon>
        <taxon>Alveolata</taxon>
        <taxon>Dinophyceae</taxon>
        <taxon>Suessiales</taxon>
        <taxon>Symbiodiniaceae</taxon>
        <taxon>Symbiodinium</taxon>
    </lineage>
</organism>
<sequence>MGDGLRAEPTSGEALLQAVLGWQQELHLDHTGRVLSCLQAGSVGGLAALLGSLHAGAMFLSPSPELLQKLCVSRASILACEPSDLETLAASWSQENGHARPQQLSAVCVQELTGQLPPFHWAPSHLRLLHIGVAWATVLPRTAQPVVVAARLVVAERLLLPLSFCMPLWISFLVLLALLFVEQFVRVGVLALLKWMLIGRYKEGDHDIYSLMYLRHWLVEH</sequence>
<accession>A0A813BGP2</accession>
<feature type="transmembrane region" description="Helical" evidence="1">
    <location>
        <begin position="168"/>
        <end position="193"/>
    </location>
</feature>
<name>A0A813BGP2_9DINO</name>
<dbReference type="AlphaFoldDB" id="A0A813BGP2"/>
<dbReference type="EMBL" id="CAJNJA010070824">
    <property type="protein sequence ID" value="CAE7901953.1"/>
    <property type="molecule type" value="Genomic_DNA"/>
</dbReference>
<dbReference type="Proteomes" id="UP000601435">
    <property type="component" value="Unassembled WGS sequence"/>
</dbReference>
<proteinExistence type="predicted"/>
<protein>
    <submittedName>
        <fullName evidence="2">LgrC protein</fullName>
    </submittedName>
</protein>
<keyword evidence="1" id="KW-0472">Membrane</keyword>
<keyword evidence="1" id="KW-1133">Transmembrane helix</keyword>
<keyword evidence="3" id="KW-1185">Reference proteome</keyword>
<evidence type="ECO:0000313" key="2">
    <source>
        <dbReference type="EMBL" id="CAE7901953.1"/>
    </source>
</evidence>
<feature type="non-terminal residue" evidence="2">
    <location>
        <position position="221"/>
    </location>
</feature>
<evidence type="ECO:0000313" key="3">
    <source>
        <dbReference type="Proteomes" id="UP000601435"/>
    </source>
</evidence>
<reference evidence="2" key="1">
    <citation type="submission" date="2021-02" db="EMBL/GenBank/DDBJ databases">
        <authorList>
            <person name="Dougan E. K."/>
            <person name="Rhodes N."/>
            <person name="Thang M."/>
            <person name="Chan C."/>
        </authorList>
    </citation>
    <scope>NUCLEOTIDE SEQUENCE</scope>
</reference>
<keyword evidence="1" id="KW-0812">Transmembrane</keyword>